<dbReference type="InterPro" id="IPR058913">
    <property type="entry name" value="Integrase_dom_put"/>
</dbReference>
<sequence>MEDEGILNPSNEQHLAVLHYVFLPIINRHLMLFTEGHNRGPISTEQNQSPEQMWFRGMLLNPSRRIAEEFSDQNFAHYGVDWDSPCPSAEATDEIVVVVPETELPINETEELRRLIDPL</sequence>
<proteinExistence type="predicted"/>
<dbReference type="Pfam" id="PF24764">
    <property type="entry name" value="rva_4"/>
    <property type="match status" value="1"/>
</dbReference>
<keyword evidence="3" id="KW-1185">Reference proteome</keyword>
<dbReference type="EMBL" id="CACRXK020008402">
    <property type="protein sequence ID" value="CAB4014675.1"/>
    <property type="molecule type" value="Genomic_DNA"/>
</dbReference>
<evidence type="ECO:0000259" key="1">
    <source>
        <dbReference type="Pfam" id="PF24764"/>
    </source>
</evidence>
<name>A0A7D9IN79_PARCT</name>
<dbReference type="Proteomes" id="UP001152795">
    <property type="component" value="Unassembled WGS sequence"/>
</dbReference>
<dbReference type="AlphaFoldDB" id="A0A7D9IN79"/>
<gene>
    <name evidence="2" type="ORF">PACLA_8A026729</name>
</gene>
<dbReference type="OrthoDB" id="6149502at2759"/>
<protein>
    <recommendedName>
        <fullName evidence="1">Integrase core domain-containing protein</fullName>
    </recommendedName>
</protein>
<accession>A0A7D9IN79</accession>
<evidence type="ECO:0000313" key="2">
    <source>
        <dbReference type="EMBL" id="CAB4014675.1"/>
    </source>
</evidence>
<reference evidence="2" key="1">
    <citation type="submission" date="2020-04" db="EMBL/GenBank/DDBJ databases">
        <authorList>
            <person name="Alioto T."/>
            <person name="Alioto T."/>
            <person name="Gomez Garrido J."/>
        </authorList>
    </citation>
    <scope>NUCLEOTIDE SEQUENCE</scope>
    <source>
        <strain evidence="2">A484AB</strain>
    </source>
</reference>
<organism evidence="2 3">
    <name type="scientific">Paramuricea clavata</name>
    <name type="common">Red gorgonian</name>
    <name type="synonym">Violescent sea-whip</name>
    <dbReference type="NCBI Taxonomy" id="317549"/>
    <lineage>
        <taxon>Eukaryota</taxon>
        <taxon>Metazoa</taxon>
        <taxon>Cnidaria</taxon>
        <taxon>Anthozoa</taxon>
        <taxon>Octocorallia</taxon>
        <taxon>Malacalcyonacea</taxon>
        <taxon>Plexauridae</taxon>
        <taxon>Paramuricea</taxon>
    </lineage>
</organism>
<comment type="caution">
    <text evidence="2">The sequence shown here is derived from an EMBL/GenBank/DDBJ whole genome shotgun (WGS) entry which is preliminary data.</text>
</comment>
<evidence type="ECO:0000313" key="3">
    <source>
        <dbReference type="Proteomes" id="UP001152795"/>
    </source>
</evidence>
<feature type="domain" description="Integrase core" evidence="1">
    <location>
        <begin position="1"/>
        <end position="62"/>
    </location>
</feature>